<dbReference type="InterPro" id="IPR036388">
    <property type="entry name" value="WH-like_DNA-bd_sf"/>
</dbReference>
<proteinExistence type="predicted"/>
<gene>
    <name evidence="5" type="ORF">NXC12_CH03122</name>
</gene>
<dbReference type="InterPro" id="IPR011991">
    <property type="entry name" value="ArsR-like_HTH"/>
</dbReference>
<dbReference type="PROSITE" id="PS51118">
    <property type="entry name" value="HTH_HXLR"/>
    <property type="match status" value="1"/>
</dbReference>
<dbReference type="SUPFAM" id="SSF46785">
    <property type="entry name" value="Winged helix' DNA-binding domain"/>
    <property type="match status" value="1"/>
</dbReference>
<dbReference type="PANTHER" id="PTHR33204:SF39">
    <property type="entry name" value="TRANSCRIPTIONAL REGULATORY PROTEIN"/>
    <property type="match status" value="1"/>
</dbReference>
<evidence type="ECO:0000256" key="2">
    <source>
        <dbReference type="ARBA" id="ARBA00023125"/>
    </source>
</evidence>
<name>A0AAN1EL24_RHIET</name>
<accession>A0AAN1EL24</accession>
<keyword evidence="3" id="KW-0804">Transcription</keyword>
<dbReference type="Proteomes" id="UP000194159">
    <property type="component" value="Chromosome"/>
</dbReference>
<evidence type="ECO:0000313" key="6">
    <source>
        <dbReference type="Proteomes" id="UP000194159"/>
    </source>
</evidence>
<evidence type="ECO:0000256" key="1">
    <source>
        <dbReference type="ARBA" id="ARBA00023015"/>
    </source>
</evidence>
<evidence type="ECO:0000259" key="4">
    <source>
        <dbReference type="PROSITE" id="PS51118"/>
    </source>
</evidence>
<protein>
    <submittedName>
        <fullName evidence="5">HxlR family transcriptional regulator protein</fullName>
    </submittedName>
</protein>
<dbReference type="Pfam" id="PF01638">
    <property type="entry name" value="HxlR"/>
    <property type="match status" value="1"/>
</dbReference>
<dbReference type="CDD" id="cd00090">
    <property type="entry name" value="HTH_ARSR"/>
    <property type="match status" value="1"/>
</dbReference>
<dbReference type="InterPro" id="IPR002577">
    <property type="entry name" value="HTH_HxlR"/>
</dbReference>
<keyword evidence="1" id="KW-0805">Transcription regulation</keyword>
<dbReference type="InterPro" id="IPR036390">
    <property type="entry name" value="WH_DNA-bd_sf"/>
</dbReference>
<evidence type="ECO:0000313" key="5">
    <source>
        <dbReference type="EMBL" id="ARQ11111.1"/>
    </source>
</evidence>
<dbReference type="Gene3D" id="1.10.10.10">
    <property type="entry name" value="Winged helix-like DNA-binding domain superfamily/Winged helix DNA-binding domain"/>
    <property type="match status" value="1"/>
</dbReference>
<reference evidence="5 6" key="1">
    <citation type="submission" date="2017-04" db="EMBL/GenBank/DDBJ databases">
        <title>Complete genome sequences of Rhizobium genomic linages associated to common bean (phaseolus vulgaris).</title>
        <authorList>
            <person name="Santamaria R.I."/>
            <person name="Bustos P."/>
            <person name="Perez-Carrascal O."/>
            <person name="Martinez-Flores I."/>
            <person name="Juarez S."/>
            <person name="Lozano L."/>
            <person name="Miranda F."/>
            <person name="Vinuesa P."/>
            <person name="Martinez-Romero E."/>
            <person name="Cevallos M.A."/>
            <person name="Romero D."/>
            <person name="Davila G."/>
            <person name="Gonzalez V."/>
        </authorList>
    </citation>
    <scope>NUCLEOTIDE SEQUENCE [LARGE SCALE GENOMIC DNA]</scope>
    <source>
        <strain evidence="5 6">NXC12</strain>
    </source>
</reference>
<feature type="domain" description="HTH hxlR-type" evidence="4">
    <location>
        <begin position="37"/>
        <end position="146"/>
    </location>
</feature>
<organism evidence="5 6">
    <name type="scientific">Rhizobium etli</name>
    <dbReference type="NCBI Taxonomy" id="29449"/>
    <lineage>
        <taxon>Bacteria</taxon>
        <taxon>Pseudomonadati</taxon>
        <taxon>Pseudomonadota</taxon>
        <taxon>Alphaproteobacteria</taxon>
        <taxon>Hyphomicrobiales</taxon>
        <taxon>Rhizobiaceae</taxon>
        <taxon>Rhizobium/Agrobacterium group</taxon>
        <taxon>Rhizobium</taxon>
    </lineage>
</organism>
<dbReference type="GO" id="GO:0006355">
    <property type="term" value="P:regulation of DNA-templated transcription"/>
    <property type="evidence" value="ECO:0007669"/>
    <property type="project" value="UniProtKB-ARBA"/>
</dbReference>
<keyword evidence="2" id="KW-0238">DNA-binding</keyword>
<sequence length="158" mass="18027">MVSYPCMFYRFQSKEGTNTIHTHLEVTKVAGGIFDFCSDMSDEQDARARTLIERAAAKWPLRILHVLSDAGAPLRFSRLMERVEGISQKVLTQTLRSLESDGLIIRTLYPEVPPRVEYELTPLGRDLLMQVATLWRWIVERLGDFDARKAVKLTAMGV</sequence>
<evidence type="ECO:0000256" key="3">
    <source>
        <dbReference type="ARBA" id="ARBA00023163"/>
    </source>
</evidence>
<dbReference type="EMBL" id="CP020906">
    <property type="protein sequence ID" value="ARQ11111.1"/>
    <property type="molecule type" value="Genomic_DNA"/>
</dbReference>
<dbReference type="AlphaFoldDB" id="A0AAN1EL24"/>
<dbReference type="GO" id="GO:0003677">
    <property type="term" value="F:DNA binding"/>
    <property type="evidence" value="ECO:0007669"/>
    <property type="project" value="UniProtKB-KW"/>
</dbReference>
<dbReference type="PANTHER" id="PTHR33204">
    <property type="entry name" value="TRANSCRIPTIONAL REGULATOR, MARR FAMILY"/>
    <property type="match status" value="1"/>
</dbReference>